<dbReference type="PANTHER" id="PTHR30388">
    <property type="entry name" value="ALDEHYDE OXIDOREDUCTASE MOLYBDENUM COFACTOR ASSEMBLY PROTEIN"/>
    <property type="match status" value="1"/>
</dbReference>
<dbReference type="Proteomes" id="UP000194267">
    <property type="component" value="Unassembled WGS sequence"/>
</dbReference>
<dbReference type="EMBL" id="LWLV01001392">
    <property type="protein sequence ID" value="OTA40647.1"/>
    <property type="molecule type" value="Genomic_DNA"/>
</dbReference>
<evidence type="ECO:0000313" key="3">
    <source>
        <dbReference type="Proteomes" id="UP000194267"/>
    </source>
</evidence>
<protein>
    <recommendedName>
        <fullName evidence="1">XdhC Rossmann domain-containing protein</fullName>
    </recommendedName>
</protein>
<feature type="domain" description="XdhC Rossmann" evidence="1">
    <location>
        <begin position="2"/>
        <end position="78"/>
    </location>
</feature>
<reference evidence="3" key="1">
    <citation type="submission" date="2016-04" db="EMBL/GenBank/DDBJ databases">
        <authorList>
            <person name="Antunes L.P."/>
            <person name="Martins L.F."/>
            <person name="Pereira R.V."/>
            <person name="Thomas A.M."/>
            <person name="Barbosa D."/>
            <person name="Nascimento L."/>
            <person name="Silva G.M."/>
            <person name="Condomitti G.W."/>
            <person name="Digiampietri L.A."/>
            <person name="Lombardi K.C."/>
            <person name="Ramos P.L."/>
            <person name="Quaggio R.B."/>
            <person name="Oliveira J.C."/>
            <person name="Pascon R.C."/>
            <person name="Cruz J.B."/>
            <person name="Silva A.M."/>
            <person name="Setubal J.C."/>
        </authorList>
    </citation>
    <scope>NUCLEOTIDE SEQUENCE [LARGE SCALE GENOMIC DNA]</scope>
</reference>
<dbReference type="InterPro" id="IPR052698">
    <property type="entry name" value="MoCofactor_Util/Proc"/>
</dbReference>
<proteinExistence type="predicted"/>
<dbReference type="Pfam" id="PF13478">
    <property type="entry name" value="XdhC_C"/>
    <property type="match status" value="1"/>
</dbReference>
<gene>
    <name evidence="2" type="ORF">A6D92_14825</name>
</gene>
<dbReference type="InterPro" id="IPR027051">
    <property type="entry name" value="XdhC_Rossmann_dom"/>
</dbReference>
<sequence>MLVTRGHAQDAACLAALAGAPVAYVGMIGSRKRVGAVFDALRAGGVDEEWLGRVRAPIGLDIGARTPGEIAIAVVAEVIATRRGGTGKPLSALDRPLIHLSRR</sequence>
<evidence type="ECO:0000313" key="2">
    <source>
        <dbReference type="EMBL" id="OTA40647.1"/>
    </source>
</evidence>
<dbReference type="Gene3D" id="3.40.50.720">
    <property type="entry name" value="NAD(P)-binding Rossmann-like Domain"/>
    <property type="match status" value="1"/>
</dbReference>
<dbReference type="PANTHER" id="PTHR30388:SF6">
    <property type="entry name" value="XANTHINE DEHYDROGENASE SUBUNIT A-RELATED"/>
    <property type="match status" value="1"/>
</dbReference>
<comment type="caution">
    <text evidence="2">The sequence shown here is derived from an EMBL/GenBank/DDBJ whole genome shotgun (WGS) entry which is preliminary data.</text>
</comment>
<dbReference type="AlphaFoldDB" id="A0A1Y2T4P4"/>
<accession>A0A1Y2T4P4</accession>
<organism evidence="2 3">
    <name type="scientific">Symbiobacterium thermophilum</name>
    <dbReference type="NCBI Taxonomy" id="2734"/>
    <lineage>
        <taxon>Bacteria</taxon>
        <taxon>Bacillati</taxon>
        <taxon>Bacillota</taxon>
        <taxon>Clostridia</taxon>
        <taxon>Eubacteriales</taxon>
        <taxon>Symbiobacteriaceae</taxon>
        <taxon>Symbiobacterium</taxon>
    </lineage>
</organism>
<name>A0A1Y2T4P4_SYMTR</name>
<evidence type="ECO:0000259" key="1">
    <source>
        <dbReference type="Pfam" id="PF13478"/>
    </source>
</evidence>